<dbReference type="EMBL" id="RZNC01000009">
    <property type="protein sequence ID" value="RWZ55077.1"/>
    <property type="molecule type" value="Genomic_DNA"/>
</dbReference>
<keyword evidence="4" id="KW-1185">Reference proteome</keyword>
<name>A0A3S4AAB1_9MICO</name>
<sequence length="98" mass="10139">MIAYLEMLVRFFTAAFEVSVSAPSVTTIAVVGVLALAAGAAMTTRAVMRVVAALLGSTPTDRAVEPPPVVIVCAQDDPTTEGHPRPRAPGRLVPAVAR</sequence>
<accession>A0A3S4AAB1</accession>
<feature type="transmembrane region" description="Helical" evidence="2">
    <location>
        <begin position="20"/>
        <end position="41"/>
    </location>
</feature>
<dbReference type="Pfam" id="PF19950">
    <property type="entry name" value="DUF6412"/>
    <property type="match status" value="1"/>
</dbReference>
<gene>
    <name evidence="3" type="ORF">ELQ92_15760</name>
</gene>
<protein>
    <submittedName>
        <fullName evidence="3">Uncharacterized protein</fullName>
    </submittedName>
</protein>
<dbReference type="InterPro" id="IPR045635">
    <property type="entry name" value="DUF6412"/>
</dbReference>
<comment type="caution">
    <text evidence="3">The sequence shown here is derived from an EMBL/GenBank/DDBJ whole genome shotgun (WGS) entry which is preliminary data.</text>
</comment>
<evidence type="ECO:0000256" key="2">
    <source>
        <dbReference type="SAM" id="Phobius"/>
    </source>
</evidence>
<proteinExistence type="predicted"/>
<keyword evidence="2" id="KW-0812">Transmembrane</keyword>
<dbReference type="OrthoDB" id="5073968at2"/>
<reference evidence="3 4" key="1">
    <citation type="submission" date="2018-12" db="EMBL/GenBank/DDBJ databases">
        <authorList>
            <person name="Li F."/>
        </authorList>
    </citation>
    <scope>NUCLEOTIDE SEQUENCE [LARGE SCALE GENOMIC DNA]</scope>
    <source>
        <strain evidence="3 4">8H24J-4-2</strain>
    </source>
</reference>
<organism evidence="3 4">
    <name type="scientific">Labedella populi</name>
    <dbReference type="NCBI Taxonomy" id="2498850"/>
    <lineage>
        <taxon>Bacteria</taxon>
        <taxon>Bacillati</taxon>
        <taxon>Actinomycetota</taxon>
        <taxon>Actinomycetes</taxon>
        <taxon>Micrococcales</taxon>
        <taxon>Microbacteriaceae</taxon>
        <taxon>Labedella</taxon>
    </lineage>
</organism>
<evidence type="ECO:0000256" key="1">
    <source>
        <dbReference type="SAM" id="MobiDB-lite"/>
    </source>
</evidence>
<dbReference type="AlphaFoldDB" id="A0A3S4AAB1"/>
<keyword evidence="2" id="KW-1133">Transmembrane helix</keyword>
<feature type="region of interest" description="Disordered" evidence="1">
    <location>
        <begin position="76"/>
        <end position="98"/>
    </location>
</feature>
<keyword evidence="2" id="KW-0472">Membrane</keyword>
<evidence type="ECO:0000313" key="3">
    <source>
        <dbReference type="EMBL" id="RWZ55077.1"/>
    </source>
</evidence>
<evidence type="ECO:0000313" key="4">
    <source>
        <dbReference type="Proteomes" id="UP000288603"/>
    </source>
</evidence>
<dbReference type="RefSeq" id="WP_128500270.1">
    <property type="nucleotide sequence ID" value="NZ_RZNC01000009.1"/>
</dbReference>
<dbReference type="Proteomes" id="UP000288603">
    <property type="component" value="Unassembled WGS sequence"/>
</dbReference>